<feature type="signal peptide" evidence="4">
    <location>
        <begin position="1"/>
        <end position="32"/>
    </location>
</feature>
<dbReference type="Proteomes" id="UP000380386">
    <property type="component" value="Unassembled WGS sequence"/>
</dbReference>
<evidence type="ECO:0000256" key="3">
    <source>
        <dbReference type="SAM" id="MobiDB-lite"/>
    </source>
</evidence>
<dbReference type="Pfam" id="PF01520">
    <property type="entry name" value="Amidase_3"/>
    <property type="match status" value="1"/>
</dbReference>
<keyword evidence="1" id="KW-0378">Hydrolase</keyword>
<keyword evidence="4" id="KW-0732">Signal</keyword>
<dbReference type="GO" id="GO:0009253">
    <property type="term" value="P:peptidoglycan catabolic process"/>
    <property type="evidence" value="ECO:0007669"/>
    <property type="project" value="InterPro"/>
</dbReference>
<protein>
    <submittedName>
        <fullName evidence="6">N-acetylmuramoyl-L-alanine amidase</fullName>
    </submittedName>
</protein>
<dbReference type="Gene3D" id="2.30.30.40">
    <property type="entry name" value="SH3 Domains"/>
    <property type="match status" value="3"/>
</dbReference>
<dbReference type="PANTHER" id="PTHR30404:SF7">
    <property type="entry name" value="CELL WALL AMIDASE LYTH-RELATED"/>
    <property type="match status" value="1"/>
</dbReference>
<dbReference type="GO" id="GO:0030288">
    <property type="term" value="C:outer membrane-bounded periplasmic space"/>
    <property type="evidence" value="ECO:0007669"/>
    <property type="project" value="TreeGrafter"/>
</dbReference>
<evidence type="ECO:0000259" key="5">
    <source>
        <dbReference type="PROSITE" id="PS51781"/>
    </source>
</evidence>
<feature type="compositionally biased region" description="Low complexity" evidence="3">
    <location>
        <begin position="166"/>
        <end position="180"/>
    </location>
</feature>
<dbReference type="OrthoDB" id="9806267at2"/>
<organism evidence="6 7">
    <name type="scientific">Companilactobacillus mishanensis</name>
    <dbReference type="NCBI Taxonomy" id="2486008"/>
    <lineage>
        <taxon>Bacteria</taxon>
        <taxon>Bacillati</taxon>
        <taxon>Bacillota</taxon>
        <taxon>Bacilli</taxon>
        <taxon>Lactobacillales</taxon>
        <taxon>Lactobacillaceae</taxon>
        <taxon>Companilactobacillus</taxon>
    </lineage>
</organism>
<reference evidence="6 7" key="1">
    <citation type="journal article" date="2019" name="Syst. Appl. Microbiol.">
        <title>Polyphasic characterization of two novel Lactobacillus spp. isolated from blown salami packages: Description of Lactobacillus halodurans sp. nov. and Lactobacillus salsicarnum sp. nov.</title>
        <authorList>
            <person name="Schuster J.A."/>
            <person name="Klingl A."/>
            <person name="Vogel R.F."/>
            <person name="Ehrmann M.A."/>
        </authorList>
    </citation>
    <scope>NUCLEOTIDE SEQUENCE [LARGE SCALE GENOMIC DNA]</scope>
    <source>
        <strain evidence="6 7">TMW 1.2118</strain>
    </source>
</reference>
<evidence type="ECO:0000256" key="1">
    <source>
        <dbReference type="ARBA" id="ARBA00022801"/>
    </source>
</evidence>
<feature type="chain" id="PRO_5044338048" evidence="4">
    <location>
        <begin position="33"/>
        <end position="434"/>
    </location>
</feature>
<evidence type="ECO:0000313" key="6">
    <source>
        <dbReference type="EMBL" id="MQS51567.1"/>
    </source>
</evidence>
<feature type="region of interest" description="Disordered" evidence="3">
    <location>
        <begin position="166"/>
        <end position="185"/>
    </location>
</feature>
<dbReference type="PROSITE" id="PS51781">
    <property type="entry name" value="SH3B"/>
    <property type="match status" value="3"/>
</dbReference>
<dbReference type="PIRSF" id="PIRSF037846">
    <property type="entry name" value="Autolysin_YrvJ_prd"/>
    <property type="match status" value="1"/>
</dbReference>
<evidence type="ECO:0000256" key="2">
    <source>
        <dbReference type="ARBA" id="ARBA00023316"/>
    </source>
</evidence>
<dbReference type="RefSeq" id="WP_153381602.1">
    <property type="nucleotide sequence ID" value="NZ_VDFL01000001.1"/>
</dbReference>
<dbReference type="CDD" id="cd02696">
    <property type="entry name" value="MurNAc-LAA"/>
    <property type="match status" value="1"/>
</dbReference>
<dbReference type="Gene3D" id="3.40.630.40">
    <property type="entry name" value="Zn-dependent exopeptidases"/>
    <property type="match status" value="1"/>
</dbReference>
<dbReference type="InterPro" id="IPR017293">
    <property type="entry name" value="N-acetylmuramoyl-L-ala_amidase"/>
</dbReference>
<dbReference type="Pfam" id="PF08239">
    <property type="entry name" value="SH3_3"/>
    <property type="match status" value="3"/>
</dbReference>
<dbReference type="CDD" id="cd00174">
    <property type="entry name" value="SH3"/>
    <property type="match status" value="1"/>
</dbReference>
<feature type="domain" description="SH3b" evidence="5">
    <location>
        <begin position="180"/>
        <end position="244"/>
    </location>
</feature>
<feature type="domain" description="SH3b" evidence="5">
    <location>
        <begin position="34"/>
        <end position="97"/>
    </location>
</feature>
<accession>A0A5P0ZET5</accession>
<dbReference type="InterPro" id="IPR003646">
    <property type="entry name" value="SH3-like_bac-type"/>
</dbReference>
<feature type="domain" description="SH3b" evidence="5">
    <location>
        <begin position="100"/>
        <end position="165"/>
    </location>
</feature>
<proteinExistence type="predicted"/>
<dbReference type="EMBL" id="VDFM01000001">
    <property type="protein sequence ID" value="MQS51567.1"/>
    <property type="molecule type" value="Genomic_DNA"/>
</dbReference>
<dbReference type="SUPFAM" id="SSF53187">
    <property type="entry name" value="Zn-dependent exopeptidases"/>
    <property type="match status" value="1"/>
</dbReference>
<dbReference type="InterPro" id="IPR002508">
    <property type="entry name" value="MurNAc-LAA_cat"/>
</dbReference>
<name>A0A5P0ZET5_9LACO</name>
<keyword evidence="2" id="KW-0961">Cell wall biogenesis/degradation</keyword>
<gene>
    <name evidence="6" type="ORF">FHL02_00880</name>
</gene>
<dbReference type="SMART" id="SM00287">
    <property type="entry name" value="SH3b"/>
    <property type="match status" value="3"/>
</dbReference>
<dbReference type="AlphaFoldDB" id="A0A5P0ZET5"/>
<dbReference type="SMART" id="SM00646">
    <property type="entry name" value="Ami_3"/>
    <property type="match status" value="1"/>
</dbReference>
<evidence type="ECO:0000256" key="4">
    <source>
        <dbReference type="SAM" id="SignalP"/>
    </source>
</evidence>
<sequence length="434" mass="47607">MKKFWDFLKKYKIIVAVIFLICISSWSTIALANANAVNVKSDSVNVRVGPGLSYANMGQVKKGDKLSIISEKNKWYEVRLAGDKIGWVASWLLDNTDVSSTTNKVGIIKVQNTTVFKNADATSAVLGTISQSDKVTIMYQEKDWTQILYKGTAGWVKTEFIQGTQETSGESTSSKSSNSSDIKKVTVTQPSTKLRIDPNSNGRIVKTVNVGKSFDYLGKNGKWYKVRDSDGSVGYVASWVVTVTGTKDAVKSAATNISEATIVIDPGHGGTDVGAESKKKTYEKNFTLAYAQEIKKQLQKTGARVILTRDGDATKSLGNRARLSSKIEADAYISLHFDSSTSADAGSGITTYYYENSKDGKLATSLNDQLKALKIKNRGTQQKDLYVLHYNSQPSVLLELGYINSKSDYKHINSEAYKEQVARAVTAGLKNYFQ</sequence>
<evidence type="ECO:0000313" key="7">
    <source>
        <dbReference type="Proteomes" id="UP000380386"/>
    </source>
</evidence>
<comment type="caution">
    <text evidence="6">The sequence shown here is derived from an EMBL/GenBank/DDBJ whole genome shotgun (WGS) entry which is preliminary data.</text>
</comment>
<dbReference type="InterPro" id="IPR050695">
    <property type="entry name" value="N-acetylmuramoyl_amidase_3"/>
</dbReference>
<dbReference type="PANTHER" id="PTHR30404">
    <property type="entry name" value="N-ACETYLMURAMOYL-L-ALANINE AMIDASE"/>
    <property type="match status" value="1"/>
</dbReference>
<dbReference type="GO" id="GO:0071555">
    <property type="term" value="P:cell wall organization"/>
    <property type="evidence" value="ECO:0007669"/>
    <property type="project" value="UniProtKB-KW"/>
</dbReference>
<dbReference type="GO" id="GO:0008745">
    <property type="term" value="F:N-acetylmuramoyl-L-alanine amidase activity"/>
    <property type="evidence" value="ECO:0007669"/>
    <property type="project" value="InterPro"/>
</dbReference>